<gene>
    <name evidence="3" type="ORF">EV696_104245</name>
</gene>
<evidence type="ECO:0000259" key="2">
    <source>
        <dbReference type="Pfam" id="PF00497"/>
    </source>
</evidence>
<keyword evidence="4" id="KW-1185">Reference proteome</keyword>
<feature type="domain" description="Solute-binding protein family 3/N-terminal" evidence="2">
    <location>
        <begin position="50"/>
        <end position="176"/>
    </location>
</feature>
<dbReference type="SUPFAM" id="SSF53850">
    <property type="entry name" value="Periplasmic binding protein-like II"/>
    <property type="match status" value="1"/>
</dbReference>
<evidence type="ECO:0000313" key="4">
    <source>
        <dbReference type="Proteomes" id="UP000295375"/>
    </source>
</evidence>
<dbReference type="EMBL" id="SNYM01000004">
    <property type="protein sequence ID" value="TDQ49539.1"/>
    <property type="molecule type" value="Genomic_DNA"/>
</dbReference>
<evidence type="ECO:0000256" key="1">
    <source>
        <dbReference type="SAM" id="SignalP"/>
    </source>
</evidence>
<reference evidence="3 4" key="1">
    <citation type="submission" date="2019-03" db="EMBL/GenBank/DDBJ databases">
        <title>Genomic Encyclopedia of Type Strains, Phase IV (KMG-IV): sequencing the most valuable type-strain genomes for metagenomic binning, comparative biology and taxonomic classification.</title>
        <authorList>
            <person name="Goeker M."/>
        </authorList>
    </citation>
    <scope>NUCLEOTIDE SEQUENCE [LARGE SCALE GENOMIC DNA]</scope>
    <source>
        <strain evidence="3 4">DSM 103792</strain>
    </source>
</reference>
<dbReference type="Gene3D" id="3.40.190.10">
    <property type="entry name" value="Periplasmic binding protein-like II"/>
    <property type="match status" value="2"/>
</dbReference>
<keyword evidence="1" id="KW-0732">Signal</keyword>
<evidence type="ECO:0000313" key="3">
    <source>
        <dbReference type="EMBL" id="TDQ49539.1"/>
    </source>
</evidence>
<dbReference type="Proteomes" id="UP000295375">
    <property type="component" value="Unassembled WGS sequence"/>
</dbReference>
<feature type="signal peptide" evidence="1">
    <location>
        <begin position="1"/>
        <end position="19"/>
    </location>
</feature>
<protein>
    <submittedName>
        <fullName evidence="3">Extracellular solute-binding protein (Family 3)</fullName>
    </submittedName>
</protein>
<dbReference type="AlphaFoldDB" id="A0A4R6UUF8"/>
<organism evidence="3 4">
    <name type="scientific">Permianibacter aggregans</name>
    <dbReference type="NCBI Taxonomy" id="1510150"/>
    <lineage>
        <taxon>Bacteria</taxon>
        <taxon>Pseudomonadati</taxon>
        <taxon>Pseudomonadota</taxon>
        <taxon>Gammaproteobacteria</taxon>
        <taxon>Pseudomonadales</taxon>
        <taxon>Pseudomonadaceae</taxon>
        <taxon>Permianibacter</taxon>
    </lineage>
</organism>
<dbReference type="RefSeq" id="WP_133589215.1">
    <property type="nucleotide sequence ID" value="NZ_CP037953.1"/>
</dbReference>
<name>A0A4R6UUF8_9GAMM</name>
<dbReference type="OrthoDB" id="7354650at2"/>
<proteinExistence type="predicted"/>
<sequence>MRHAVVAVLCMLFLPVVEAQSSCARPLRTAFPVAEPSFRLQEAQTPDFRFLQYTAKRLGCEISVVPAPVSFARRQRMLAEGEIDVLTLASVREDRLAFAYFSDAYRAETYRIYVRPDSPWKQLDWATLFNTEHTIIAPAGGWFGNKWQQAIPLLIEQHRLQPYHSINQGLRQLYASPPRGEWFMADELILPYVVRGSGFPMPRPLDFVINSESSHLMFSKRSVPAELVQQFNRQIAMNRNFFESERFLAVSPY</sequence>
<feature type="chain" id="PRO_5020628156" evidence="1">
    <location>
        <begin position="20"/>
        <end position="253"/>
    </location>
</feature>
<comment type="caution">
    <text evidence="3">The sequence shown here is derived from an EMBL/GenBank/DDBJ whole genome shotgun (WGS) entry which is preliminary data.</text>
</comment>
<dbReference type="Pfam" id="PF00497">
    <property type="entry name" value="SBP_bac_3"/>
    <property type="match status" value="1"/>
</dbReference>
<accession>A0A4R6UUF8</accession>
<dbReference type="InterPro" id="IPR001638">
    <property type="entry name" value="Solute-binding_3/MltF_N"/>
</dbReference>